<gene>
    <name evidence="6" type="primary">UGT355G1</name>
</gene>
<keyword evidence="4" id="KW-1133">Transmembrane helix</keyword>
<reference evidence="6" key="1">
    <citation type="submission" date="2020-01" db="EMBL/GenBank/DDBJ databases">
        <authorList>
            <person name="Pym A.M."/>
            <person name="Bass C."/>
            <person name="Singh K.S."/>
        </authorList>
    </citation>
    <scope>NUCLEOTIDE SEQUENCE</scope>
</reference>
<dbReference type="FunFam" id="3.40.50.2000:FF:000021">
    <property type="entry name" value="UDP-glucuronosyltransferase"/>
    <property type="match status" value="1"/>
</dbReference>
<dbReference type="PANTHER" id="PTHR48043:SF159">
    <property type="entry name" value="EG:EG0003.4 PROTEIN-RELATED"/>
    <property type="match status" value="1"/>
</dbReference>
<dbReference type="InterPro" id="IPR050271">
    <property type="entry name" value="UDP-glycosyltransferase"/>
</dbReference>
<keyword evidence="3 6" id="KW-0808">Transferase</keyword>
<feature type="transmembrane region" description="Helical" evidence="4">
    <location>
        <begin position="473"/>
        <end position="493"/>
    </location>
</feature>
<keyword evidence="2" id="KW-0328">Glycosyltransferase</keyword>
<dbReference type="GO" id="GO:0008194">
    <property type="term" value="F:UDP-glycosyltransferase activity"/>
    <property type="evidence" value="ECO:0007669"/>
    <property type="project" value="InterPro"/>
</dbReference>
<dbReference type="CDD" id="cd03784">
    <property type="entry name" value="GT1_Gtf-like"/>
    <property type="match status" value="1"/>
</dbReference>
<evidence type="ECO:0000256" key="5">
    <source>
        <dbReference type="SAM" id="SignalP"/>
    </source>
</evidence>
<proteinExistence type="evidence at transcript level"/>
<organism evidence="6">
    <name type="scientific">Trialeurodes vaporariorum</name>
    <name type="common">Greenhouse whitefly</name>
    <name type="synonym">Aleyrodes vaporariorum</name>
    <dbReference type="NCBI Taxonomy" id="88556"/>
    <lineage>
        <taxon>Eukaryota</taxon>
        <taxon>Metazoa</taxon>
        <taxon>Ecdysozoa</taxon>
        <taxon>Arthropoda</taxon>
        <taxon>Hexapoda</taxon>
        <taxon>Insecta</taxon>
        <taxon>Pterygota</taxon>
        <taxon>Neoptera</taxon>
        <taxon>Paraneoptera</taxon>
        <taxon>Hemiptera</taxon>
        <taxon>Sternorrhyncha</taxon>
        <taxon>Aleyrodoidea</taxon>
        <taxon>Aleyrodidae</taxon>
        <taxon>Aleyrodinae</taxon>
        <taxon>Trialeurodes</taxon>
    </lineage>
</organism>
<protein>
    <submittedName>
        <fullName evidence="6">UDP-gluconosyltransferase</fullName>
    </submittedName>
</protein>
<dbReference type="EMBL" id="MT012613">
    <property type="protein sequence ID" value="QPA18395.1"/>
    <property type="molecule type" value="mRNA"/>
</dbReference>
<feature type="chain" id="PRO_5032347721" evidence="5">
    <location>
        <begin position="21"/>
        <end position="521"/>
    </location>
</feature>
<evidence type="ECO:0000256" key="2">
    <source>
        <dbReference type="ARBA" id="ARBA00022676"/>
    </source>
</evidence>
<keyword evidence="4" id="KW-0472">Membrane</keyword>
<keyword evidence="4" id="KW-0812">Transmembrane</keyword>
<evidence type="ECO:0000256" key="4">
    <source>
        <dbReference type="SAM" id="Phobius"/>
    </source>
</evidence>
<dbReference type="AlphaFoldDB" id="A0A873P544"/>
<name>A0A873P544_TRIVP</name>
<evidence type="ECO:0000256" key="3">
    <source>
        <dbReference type="ARBA" id="ARBA00022679"/>
    </source>
</evidence>
<dbReference type="PANTHER" id="PTHR48043">
    <property type="entry name" value="EG:EG0003.4 PROTEIN-RELATED"/>
    <property type="match status" value="1"/>
</dbReference>
<sequence length="521" mass="59936">MRSASFTLGAAWFIFSLFSAFDCHKILFVIPTPFKSHFLTVVPLAEELARREHRVTVVSPFRREKPNYREILIHDEIHESDFNITSAHKRSKILAPFLFWDYMNDAMDAALSTEAFHNLIHSNDTYDVIIAEVTWYQPCLAAFSHKFRAPIIDISSTAPRVYTSLHRGLLQPFSYVPESRLPLSDRMNFYERLYNTVFGLTQLLGEYYYHLPRQEALMRKHFTYPGAETLPPIRELIENLSIFFINSHFSINYPQPHSPNVIEIGGFHLKSAKNLPPDFQKIMDESKQGVIYISFGSLIKPKMFSSERIHAIVAAVKRVKQLVIMRWDDPAPFKGLTNVLVVSWAPQQDILAHPNLCLFVTHGGHNSLIEATHAGVPVIGIPVFADHFHSIRFYEEKGIGKGLDLEEFTSDDLFDSIDTIVNTPSFRENAREISRRTKDRLGTAMERAIYWTEYVIRHKGAHHLKPYSVFLPFYQYLLLDVLGFSLLVSLAIYKLIKLLVFKSLCSDSRSKVECTEYRAGK</sequence>
<reference evidence="6" key="2">
    <citation type="journal article" name="BMC Genomics">
        <title>Host plant adaptation in the polyphagous whitefly, Trialeurodes vaporariorum, is associated with transcriptional plasticity and altered sensitivity to insecticides.</title>
        <authorList>
            <person name="Pym A."/>
            <person name="Singh K.S."/>
            <person name="Nordgren A."/>
            <person name="Davies T.G.E."/>
            <person name="Zimmer C.T."/>
            <person name="Elias J."/>
            <person name="Slater R."/>
            <person name="Bass C."/>
        </authorList>
    </citation>
    <scope>NUCLEOTIDE SEQUENCE</scope>
</reference>
<dbReference type="InterPro" id="IPR002213">
    <property type="entry name" value="UDP_glucos_trans"/>
</dbReference>
<comment type="similarity">
    <text evidence="1">Belongs to the UDP-glycosyltransferase family.</text>
</comment>
<evidence type="ECO:0000256" key="1">
    <source>
        <dbReference type="ARBA" id="ARBA00009995"/>
    </source>
</evidence>
<dbReference type="Gene3D" id="3.40.50.2000">
    <property type="entry name" value="Glycogen Phosphorylase B"/>
    <property type="match status" value="2"/>
</dbReference>
<dbReference type="Pfam" id="PF00201">
    <property type="entry name" value="UDPGT"/>
    <property type="match status" value="1"/>
</dbReference>
<feature type="signal peptide" evidence="5">
    <location>
        <begin position="1"/>
        <end position="20"/>
    </location>
</feature>
<evidence type="ECO:0000313" key="6">
    <source>
        <dbReference type="EMBL" id="QPA18395.1"/>
    </source>
</evidence>
<accession>A0A873P544</accession>
<keyword evidence="5" id="KW-0732">Signal</keyword>
<dbReference type="SUPFAM" id="SSF53756">
    <property type="entry name" value="UDP-Glycosyltransferase/glycogen phosphorylase"/>
    <property type="match status" value="1"/>
</dbReference>